<evidence type="ECO:0000256" key="5">
    <source>
        <dbReference type="SAM" id="Phobius"/>
    </source>
</evidence>
<comment type="subcellular location">
    <subcellularLocation>
        <location evidence="1">Membrane</location>
        <topology evidence="1">Multi-pass membrane protein</topology>
    </subcellularLocation>
</comment>
<keyword evidence="7" id="KW-1185">Reference proteome</keyword>
<dbReference type="HOGENOM" id="CLU_026578_1_0_1"/>
<dbReference type="PANTHER" id="PTHR23051:SF0">
    <property type="entry name" value="SOLUTE CARRIER FAMILY 35 MEMBER F5"/>
    <property type="match status" value="1"/>
</dbReference>
<dbReference type="GO" id="GO:0000329">
    <property type="term" value="C:fungal-type vacuole membrane"/>
    <property type="evidence" value="ECO:0007669"/>
    <property type="project" value="TreeGrafter"/>
</dbReference>
<evidence type="ECO:0000256" key="2">
    <source>
        <dbReference type="ARBA" id="ARBA00022692"/>
    </source>
</evidence>
<dbReference type="PANTHER" id="PTHR23051">
    <property type="entry name" value="SOLUTE CARRIER FAMILY 35, MEMBER F5"/>
    <property type="match status" value="1"/>
</dbReference>
<dbReference type="SUPFAM" id="SSF103481">
    <property type="entry name" value="Multidrug resistance efflux transporter EmrE"/>
    <property type="match status" value="1"/>
</dbReference>
<dbReference type="InterPro" id="IPR037185">
    <property type="entry name" value="EmrE-like"/>
</dbReference>
<keyword evidence="4 5" id="KW-0472">Membrane</keyword>
<feature type="transmembrane region" description="Helical" evidence="5">
    <location>
        <begin position="226"/>
        <end position="245"/>
    </location>
</feature>
<feature type="transmembrane region" description="Helical" evidence="5">
    <location>
        <begin position="318"/>
        <end position="336"/>
    </location>
</feature>
<feature type="transmembrane region" description="Helical" evidence="5">
    <location>
        <begin position="265"/>
        <end position="285"/>
    </location>
</feature>
<reference evidence="6 7" key="1">
    <citation type="journal article" date="2014" name="PLoS Genet.">
        <title>Analysis of the Phlebiopsis gigantea genome, transcriptome and secretome provides insight into its pioneer colonization strategies of wood.</title>
        <authorList>
            <person name="Hori C."/>
            <person name="Ishida T."/>
            <person name="Igarashi K."/>
            <person name="Samejima M."/>
            <person name="Suzuki H."/>
            <person name="Master E."/>
            <person name="Ferreira P."/>
            <person name="Ruiz-Duenas F.J."/>
            <person name="Held B."/>
            <person name="Canessa P."/>
            <person name="Larrondo L.F."/>
            <person name="Schmoll M."/>
            <person name="Druzhinina I.S."/>
            <person name="Kubicek C.P."/>
            <person name="Gaskell J.A."/>
            <person name="Kersten P."/>
            <person name="St John F."/>
            <person name="Glasner J."/>
            <person name="Sabat G."/>
            <person name="Splinter BonDurant S."/>
            <person name="Syed K."/>
            <person name="Yadav J."/>
            <person name="Mgbeahuruike A.C."/>
            <person name="Kovalchuk A."/>
            <person name="Asiegbu F.O."/>
            <person name="Lackner G."/>
            <person name="Hoffmeister D."/>
            <person name="Rencoret J."/>
            <person name="Gutierrez A."/>
            <person name="Sun H."/>
            <person name="Lindquist E."/>
            <person name="Barry K."/>
            <person name="Riley R."/>
            <person name="Grigoriev I.V."/>
            <person name="Henrissat B."/>
            <person name="Kues U."/>
            <person name="Berka R.M."/>
            <person name="Martinez A.T."/>
            <person name="Covert S.F."/>
            <person name="Blanchette R.A."/>
            <person name="Cullen D."/>
        </authorList>
    </citation>
    <scope>NUCLEOTIDE SEQUENCE [LARGE SCALE GENOMIC DNA]</scope>
    <source>
        <strain evidence="6 7">11061_1 CR5-6</strain>
    </source>
</reference>
<gene>
    <name evidence="6" type="ORF">PHLGIDRAFT_58180</name>
</gene>
<feature type="non-terminal residue" evidence="6">
    <location>
        <position position="1"/>
    </location>
</feature>
<dbReference type="Proteomes" id="UP000053257">
    <property type="component" value="Unassembled WGS sequence"/>
</dbReference>
<evidence type="ECO:0008006" key="8">
    <source>
        <dbReference type="Google" id="ProtNLM"/>
    </source>
</evidence>
<evidence type="ECO:0000313" key="6">
    <source>
        <dbReference type="EMBL" id="KIP09015.1"/>
    </source>
</evidence>
<keyword evidence="3 5" id="KW-1133">Transmembrane helix</keyword>
<feature type="non-terminal residue" evidence="6">
    <location>
        <position position="341"/>
    </location>
</feature>
<feature type="transmembrane region" description="Helical" evidence="5">
    <location>
        <begin position="7"/>
        <end position="30"/>
    </location>
</feature>
<dbReference type="EMBL" id="KN840471">
    <property type="protein sequence ID" value="KIP09015.1"/>
    <property type="molecule type" value="Genomic_DNA"/>
</dbReference>
<dbReference type="AlphaFoldDB" id="A0A0C3SCQ1"/>
<proteinExistence type="predicted"/>
<name>A0A0C3SCQ1_PHLG1</name>
<dbReference type="OrthoDB" id="1436450at2759"/>
<evidence type="ECO:0000256" key="3">
    <source>
        <dbReference type="ARBA" id="ARBA00022989"/>
    </source>
</evidence>
<evidence type="ECO:0000256" key="4">
    <source>
        <dbReference type="ARBA" id="ARBA00023136"/>
    </source>
</evidence>
<feature type="transmembrane region" description="Helical" evidence="5">
    <location>
        <begin position="194"/>
        <end position="214"/>
    </location>
</feature>
<accession>A0A0C3SCQ1</accession>
<sequence length="341" mass="36899">RKPPRDFLVGITLLLIVVLLWTVAGFVVQVCSPLRTARVVSAITYFNTGSLVIYLIPYAAKYLFAKFSSHNSYQPLLPEAEDDPVSVENAVPFSAQEVAALAAKFAFPYFAMNWCFVGSYKYTSVASSTIIGGTLGFFTLILGHILRVELMTRMKIIAVVTRQAQGIALVSWSDTSPAAATSPAPDADFARAPLWGDFLALVAAVIGALYLVLFKHHVRDEARLDMRLLFGLFGLFNLLWSWPIGVALHLAGVERFALPEARRTVLALLVNAGVTVTGDLMYLIAMMKTTPLVVSVGQSLTMPLAVLGDFFLHGTASLLAILGCVIVLLSFGVLGLESPTE</sequence>
<protein>
    <recommendedName>
        <fullName evidence="8">EamA domain-containing protein</fullName>
    </recommendedName>
</protein>
<organism evidence="6 7">
    <name type="scientific">Phlebiopsis gigantea (strain 11061_1 CR5-6)</name>
    <name type="common">White-rot fungus</name>
    <name type="synonym">Peniophora gigantea</name>
    <dbReference type="NCBI Taxonomy" id="745531"/>
    <lineage>
        <taxon>Eukaryota</taxon>
        <taxon>Fungi</taxon>
        <taxon>Dikarya</taxon>
        <taxon>Basidiomycota</taxon>
        <taxon>Agaricomycotina</taxon>
        <taxon>Agaricomycetes</taxon>
        <taxon>Polyporales</taxon>
        <taxon>Phanerochaetaceae</taxon>
        <taxon>Phlebiopsis</taxon>
    </lineage>
</organism>
<feature type="transmembrane region" description="Helical" evidence="5">
    <location>
        <begin position="42"/>
        <end position="64"/>
    </location>
</feature>
<keyword evidence="2 5" id="KW-0812">Transmembrane</keyword>
<evidence type="ECO:0000313" key="7">
    <source>
        <dbReference type="Proteomes" id="UP000053257"/>
    </source>
</evidence>
<feature type="transmembrane region" description="Helical" evidence="5">
    <location>
        <begin position="122"/>
        <end position="146"/>
    </location>
</feature>
<evidence type="ECO:0000256" key="1">
    <source>
        <dbReference type="ARBA" id="ARBA00004141"/>
    </source>
</evidence>